<keyword evidence="2" id="KW-1185">Reference proteome</keyword>
<gene>
    <name evidence="1" type="ORF">RL2RES_062</name>
</gene>
<protein>
    <submittedName>
        <fullName evidence="1">Uncharacterized protein</fullName>
    </submittedName>
</protein>
<name>A0A6B9J206_9CAUD</name>
<dbReference type="Proteomes" id="UP000433502">
    <property type="component" value="Segment"/>
</dbReference>
<reference evidence="1 2" key="1">
    <citation type="submission" date="2019-10" db="EMBL/GenBank/DDBJ databases">
        <title>Complete genome sequence of bacteriophage vB_RLeM_RL2RES.</title>
        <authorList>
            <person name="Gunathilake D."/>
            <person name="Bhat S."/>
            <person name="Yost C.K."/>
            <person name="Hynes M.F."/>
        </authorList>
    </citation>
    <scope>NUCLEOTIDE SEQUENCE [LARGE SCALE GENOMIC DNA]</scope>
</reference>
<evidence type="ECO:0000313" key="1">
    <source>
        <dbReference type="EMBL" id="QGZ14344.1"/>
    </source>
</evidence>
<accession>A0A6B9J206</accession>
<sequence>MATQRNTIAKALQSKIFRKKVLKMKTLYSRKSVKNSKSYEGDQSFIFTAGSLFFSSITAFARA</sequence>
<proteinExistence type="predicted"/>
<organism evidence="1 2">
    <name type="scientific">Rhizobium phage RL2RES</name>
    <dbReference type="NCBI Taxonomy" id="103371"/>
    <lineage>
        <taxon>Viruses</taxon>
        <taxon>Duplodnaviria</taxon>
        <taxon>Heunggongvirae</taxon>
        <taxon>Uroviricota</taxon>
        <taxon>Caudoviricetes</taxon>
        <taxon>Pootjesviridae</taxon>
        <taxon>Innesvirus</taxon>
        <taxon>Innesvirus RL2RES</taxon>
    </lineage>
</organism>
<evidence type="ECO:0000313" key="2">
    <source>
        <dbReference type="Proteomes" id="UP000433502"/>
    </source>
</evidence>
<dbReference type="EMBL" id="MN549361">
    <property type="protein sequence ID" value="QGZ14344.1"/>
    <property type="molecule type" value="Genomic_DNA"/>
</dbReference>